<name>A0A198GDH4_9GAMM</name>
<organism evidence="1 2">
    <name type="scientific">Proteus myxofaciens ATCC 19692</name>
    <dbReference type="NCBI Taxonomy" id="1354337"/>
    <lineage>
        <taxon>Bacteria</taxon>
        <taxon>Pseudomonadati</taxon>
        <taxon>Pseudomonadota</taxon>
        <taxon>Gammaproteobacteria</taxon>
        <taxon>Enterobacterales</taxon>
        <taxon>Morganellaceae</taxon>
        <taxon>Proteus</taxon>
    </lineage>
</organism>
<dbReference type="STRING" id="1354337.M983_0905"/>
<evidence type="ECO:0008006" key="3">
    <source>
        <dbReference type="Google" id="ProtNLM"/>
    </source>
</evidence>
<dbReference type="OrthoDB" id="5767011at2"/>
<dbReference type="RefSeq" id="WP_066747702.1">
    <property type="nucleotide sequence ID" value="NZ_LXEN01000039.1"/>
</dbReference>
<protein>
    <recommendedName>
        <fullName evidence="3">DUF721 domain-containing protein</fullName>
    </recommendedName>
</protein>
<keyword evidence="2" id="KW-1185">Reference proteome</keyword>
<dbReference type="InterPro" id="IPR007922">
    <property type="entry name" value="DciA-like"/>
</dbReference>
<dbReference type="EMBL" id="LXEN01000039">
    <property type="protein sequence ID" value="OAT34834.1"/>
    <property type="molecule type" value="Genomic_DNA"/>
</dbReference>
<reference evidence="1 2" key="1">
    <citation type="submission" date="2016-04" db="EMBL/GenBank/DDBJ databases">
        <title>ATOL: Assembling a taxonomically balanced genome-scale reconstruction of the evolutionary history of the Enterobacteriaceae.</title>
        <authorList>
            <person name="Plunkett G.III."/>
            <person name="Neeno-Eckwall E.C."/>
            <person name="Glasner J.D."/>
            <person name="Perna N.T."/>
        </authorList>
    </citation>
    <scope>NUCLEOTIDE SEQUENCE [LARGE SCALE GENOMIC DNA]</scope>
    <source>
        <strain evidence="1 2">ATCC 19692</strain>
    </source>
</reference>
<accession>A0A198GDH4</accession>
<evidence type="ECO:0000313" key="1">
    <source>
        <dbReference type="EMBL" id="OAT34834.1"/>
    </source>
</evidence>
<dbReference type="AlphaFoldDB" id="A0A198GDH4"/>
<dbReference type="Pfam" id="PF05258">
    <property type="entry name" value="DciA"/>
    <property type="match status" value="1"/>
</dbReference>
<sequence length="172" mass="19371">MRDSYPQSLEKIFNELEGSNKSTLQLIQQRATILLRLNRAVIALLPTPLQDKCRVANYRHAILIIEVINASWLTRLRYEIPSLLSALRKEILPSLSSIDIKINPALGTKQKKNTLISSVKDGKTKERRHLSLESAQSLRYLAEKSPKKLRERLERLAALAGESTSATKGDAN</sequence>
<dbReference type="PATRIC" id="fig|1354337.4.peg.923"/>
<comment type="caution">
    <text evidence="1">The sequence shown here is derived from an EMBL/GenBank/DDBJ whole genome shotgun (WGS) entry which is preliminary data.</text>
</comment>
<proteinExistence type="predicted"/>
<gene>
    <name evidence="1" type="ORF">M983_0905</name>
</gene>
<dbReference type="Proteomes" id="UP000094023">
    <property type="component" value="Unassembled WGS sequence"/>
</dbReference>
<evidence type="ECO:0000313" key="2">
    <source>
        <dbReference type="Proteomes" id="UP000094023"/>
    </source>
</evidence>